<keyword evidence="3" id="KW-1185">Reference proteome</keyword>
<feature type="non-terminal residue" evidence="2">
    <location>
        <position position="1"/>
    </location>
</feature>
<accession>A0AAE0CB43</accession>
<feature type="region of interest" description="Disordered" evidence="1">
    <location>
        <begin position="135"/>
        <end position="183"/>
    </location>
</feature>
<organism evidence="2 3">
    <name type="scientific">Cymbomonas tetramitiformis</name>
    <dbReference type="NCBI Taxonomy" id="36881"/>
    <lineage>
        <taxon>Eukaryota</taxon>
        <taxon>Viridiplantae</taxon>
        <taxon>Chlorophyta</taxon>
        <taxon>Pyramimonadophyceae</taxon>
        <taxon>Pyramimonadales</taxon>
        <taxon>Pyramimonadaceae</taxon>
        <taxon>Cymbomonas</taxon>
    </lineage>
</organism>
<sequence length="183" mass="19087">PLVQVVTRDPTPEASVPPVVASPRAPDAQGLRRPKRLVEAPAGGANEGGSRLGPEGQSWLQEGPAVATLVAPTSSAPAKPDTSWKTTYQKWTMGQRALQAHKFGVQPPPIPPAQLQLPPRTSTAVFRQSAEGLPRAAISTIPTIPSQPNSVTSGLSDPTALSQPDPTTHTHPDAATTNQPTDT</sequence>
<name>A0AAE0CB43_9CHLO</name>
<gene>
    <name evidence="2" type="ORF">CYMTET_39802</name>
</gene>
<feature type="region of interest" description="Disordered" evidence="1">
    <location>
        <begin position="1"/>
        <end position="65"/>
    </location>
</feature>
<dbReference type="Proteomes" id="UP001190700">
    <property type="component" value="Unassembled WGS sequence"/>
</dbReference>
<reference evidence="2 3" key="1">
    <citation type="journal article" date="2015" name="Genome Biol. Evol.">
        <title>Comparative Genomics of a Bacterivorous Green Alga Reveals Evolutionary Causalities and Consequences of Phago-Mixotrophic Mode of Nutrition.</title>
        <authorList>
            <person name="Burns J.A."/>
            <person name="Paasch A."/>
            <person name="Narechania A."/>
            <person name="Kim E."/>
        </authorList>
    </citation>
    <scope>NUCLEOTIDE SEQUENCE [LARGE SCALE GENOMIC DNA]</scope>
    <source>
        <strain evidence="2 3">PLY_AMNH</strain>
    </source>
</reference>
<feature type="compositionally biased region" description="Low complexity" evidence="1">
    <location>
        <begin position="12"/>
        <end position="26"/>
    </location>
</feature>
<dbReference type="AlphaFoldDB" id="A0AAE0CB43"/>
<feature type="compositionally biased region" description="Polar residues" evidence="1">
    <location>
        <begin position="140"/>
        <end position="162"/>
    </location>
</feature>
<protein>
    <submittedName>
        <fullName evidence="2">Uncharacterized protein</fullName>
    </submittedName>
</protein>
<evidence type="ECO:0000313" key="2">
    <source>
        <dbReference type="EMBL" id="KAK3250835.1"/>
    </source>
</evidence>
<proteinExistence type="predicted"/>
<comment type="caution">
    <text evidence="2">The sequence shown here is derived from an EMBL/GenBank/DDBJ whole genome shotgun (WGS) entry which is preliminary data.</text>
</comment>
<dbReference type="EMBL" id="LGRX02026456">
    <property type="protein sequence ID" value="KAK3250835.1"/>
    <property type="molecule type" value="Genomic_DNA"/>
</dbReference>
<feature type="compositionally biased region" description="Low complexity" evidence="1">
    <location>
        <begin position="164"/>
        <end position="177"/>
    </location>
</feature>
<evidence type="ECO:0000256" key="1">
    <source>
        <dbReference type="SAM" id="MobiDB-lite"/>
    </source>
</evidence>
<evidence type="ECO:0000313" key="3">
    <source>
        <dbReference type="Proteomes" id="UP001190700"/>
    </source>
</evidence>